<evidence type="ECO:0000256" key="1">
    <source>
        <dbReference type="SAM" id="MobiDB-lite"/>
    </source>
</evidence>
<dbReference type="EMBL" id="JACHNF010000001">
    <property type="protein sequence ID" value="MBB5982230.1"/>
    <property type="molecule type" value="Genomic_DNA"/>
</dbReference>
<sequence>MNPTPTTSPATTHPASAALTATTRPAWTALAVVARPVGAALLAVSCCLAAGCSSDEAVHPPSTSPNATPTTPAGNPLKLSDLPHDPQVIWREDLDYDRTATNEDVTLVPGSYEIRAVCSAPAALKISANGGAPQDLTCSSAYAPGLKICTTKPGLTLTIRRTSDPQVDLVWQLGRTTPTSCPTTPPTTTPTGPARG</sequence>
<name>A0A841DZP9_9ACTN</name>
<proteinExistence type="predicted"/>
<feature type="compositionally biased region" description="Low complexity" evidence="1">
    <location>
        <begin position="57"/>
        <end position="76"/>
    </location>
</feature>
<keyword evidence="3" id="KW-1185">Reference proteome</keyword>
<feature type="region of interest" description="Disordered" evidence="1">
    <location>
        <begin position="175"/>
        <end position="196"/>
    </location>
</feature>
<evidence type="ECO:0000313" key="3">
    <source>
        <dbReference type="Proteomes" id="UP000558997"/>
    </source>
</evidence>
<feature type="region of interest" description="Disordered" evidence="1">
    <location>
        <begin position="57"/>
        <end position="83"/>
    </location>
</feature>
<accession>A0A841DZP9</accession>
<dbReference type="AlphaFoldDB" id="A0A841DZP9"/>
<reference evidence="2 3" key="1">
    <citation type="submission" date="2020-08" db="EMBL/GenBank/DDBJ databases">
        <title>Sequencing the genomes of 1000 actinobacteria strains.</title>
        <authorList>
            <person name="Klenk H.-P."/>
        </authorList>
    </citation>
    <scope>NUCLEOTIDE SEQUENCE [LARGE SCALE GENOMIC DNA]</scope>
    <source>
        <strain evidence="2 3">DSM 17294</strain>
    </source>
</reference>
<comment type="caution">
    <text evidence="2">The sequence shown here is derived from an EMBL/GenBank/DDBJ whole genome shotgun (WGS) entry which is preliminary data.</text>
</comment>
<dbReference type="Proteomes" id="UP000558997">
    <property type="component" value="Unassembled WGS sequence"/>
</dbReference>
<dbReference type="RefSeq" id="WP_184839293.1">
    <property type="nucleotide sequence ID" value="NZ_BAAAVN010000008.1"/>
</dbReference>
<organism evidence="2 3">
    <name type="scientific">Kribbella solani</name>
    <dbReference type="NCBI Taxonomy" id="236067"/>
    <lineage>
        <taxon>Bacteria</taxon>
        <taxon>Bacillati</taxon>
        <taxon>Actinomycetota</taxon>
        <taxon>Actinomycetes</taxon>
        <taxon>Propionibacteriales</taxon>
        <taxon>Kribbellaceae</taxon>
        <taxon>Kribbella</taxon>
    </lineage>
</organism>
<gene>
    <name evidence="2" type="ORF">HDA44_005571</name>
</gene>
<protein>
    <submittedName>
        <fullName evidence="2">Uncharacterized protein</fullName>
    </submittedName>
</protein>
<evidence type="ECO:0000313" key="2">
    <source>
        <dbReference type="EMBL" id="MBB5982230.1"/>
    </source>
</evidence>